<reference evidence="1" key="1">
    <citation type="submission" date="2023-05" db="EMBL/GenBank/DDBJ databases">
        <title>Nepenthes gracilis genome sequencing.</title>
        <authorList>
            <person name="Fukushima K."/>
        </authorList>
    </citation>
    <scope>NUCLEOTIDE SEQUENCE</scope>
    <source>
        <strain evidence="1">SING2019-196</strain>
    </source>
</reference>
<name>A0AAD3Y6Y3_NEPGR</name>
<keyword evidence="2" id="KW-1185">Reference proteome</keyword>
<comment type="caution">
    <text evidence="1">The sequence shown here is derived from an EMBL/GenBank/DDBJ whole genome shotgun (WGS) entry which is preliminary data.</text>
</comment>
<organism evidence="1 2">
    <name type="scientific">Nepenthes gracilis</name>
    <name type="common">Slender pitcher plant</name>
    <dbReference type="NCBI Taxonomy" id="150966"/>
    <lineage>
        <taxon>Eukaryota</taxon>
        <taxon>Viridiplantae</taxon>
        <taxon>Streptophyta</taxon>
        <taxon>Embryophyta</taxon>
        <taxon>Tracheophyta</taxon>
        <taxon>Spermatophyta</taxon>
        <taxon>Magnoliopsida</taxon>
        <taxon>eudicotyledons</taxon>
        <taxon>Gunneridae</taxon>
        <taxon>Pentapetalae</taxon>
        <taxon>Caryophyllales</taxon>
        <taxon>Nepenthaceae</taxon>
        <taxon>Nepenthes</taxon>
    </lineage>
</organism>
<accession>A0AAD3Y6Y3</accession>
<protein>
    <submittedName>
        <fullName evidence="1">Uncharacterized protein</fullName>
    </submittedName>
</protein>
<dbReference type="EMBL" id="BSYO01000036">
    <property type="protein sequence ID" value="GMH29700.1"/>
    <property type="molecule type" value="Genomic_DNA"/>
</dbReference>
<dbReference type="Proteomes" id="UP001279734">
    <property type="component" value="Unassembled WGS sequence"/>
</dbReference>
<evidence type="ECO:0000313" key="2">
    <source>
        <dbReference type="Proteomes" id="UP001279734"/>
    </source>
</evidence>
<sequence>MRICIVQKLRCERAAIAASVLHGMWFASQPQCSVSPLEGFGPGCLVIQFNCVEFEMIENFLGFTPAVSFCFTWLLWAW</sequence>
<dbReference type="AlphaFoldDB" id="A0AAD3Y6Y3"/>
<evidence type="ECO:0000313" key="1">
    <source>
        <dbReference type="EMBL" id="GMH29700.1"/>
    </source>
</evidence>
<proteinExistence type="predicted"/>
<gene>
    <name evidence="1" type="ORF">Nepgr_031543</name>
</gene>